<dbReference type="NCBIfam" id="TIGR00277">
    <property type="entry name" value="HDIG"/>
    <property type="match status" value="1"/>
</dbReference>
<sequence>MTPEIKPEFIRQAQELWPELEWINDAALRETTTNTWALALQKSVLTPADLNSIPFTLLAGPDLKVTFMDHKRAVVHIAKDCGNQMNLFFRNDLPVNMDVLIAGAILADVGKLLEYEMKDGKSVQGSYGKYLRHPFSGVSLAEMCGVPAEVCHIIATHAGEGNMVKRSVEAYVVHHADFMTFEPFRERLKI</sequence>
<protein>
    <recommendedName>
        <fullName evidence="2">HD domain-containing protein</fullName>
    </recommendedName>
</protein>
<reference evidence="1" key="1">
    <citation type="submission" date="2019-08" db="EMBL/GenBank/DDBJ databases">
        <authorList>
            <person name="Kucharzyk K."/>
            <person name="Murdoch R.W."/>
            <person name="Higgins S."/>
            <person name="Loffler F."/>
        </authorList>
    </citation>
    <scope>NUCLEOTIDE SEQUENCE</scope>
</reference>
<dbReference type="EMBL" id="VSSQ01000049">
    <property type="protein sequence ID" value="MPL69839.1"/>
    <property type="molecule type" value="Genomic_DNA"/>
</dbReference>
<evidence type="ECO:0008006" key="2">
    <source>
        <dbReference type="Google" id="ProtNLM"/>
    </source>
</evidence>
<dbReference type="InterPro" id="IPR006675">
    <property type="entry name" value="HDIG_dom"/>
</dbReference>
<gene>
    <name evidence="1" type="ORF">SDC9_15588</name>
</gene>
<accession>A0A644TT77</accession>
<comment type="caution">
    <text evidence="1">The sequence shown here is derived from an EMBL/GenBank/DDBJ whole genome shotgun (WGS) entry which is preliminary data.</text>
</comment>
<evidence type="ECO:0000313" key="1">
    <source>
        <dbReference type="EMBL" id="MPL69839.1"/>
    </source>
</evidence>
<proteinExistence type="predicted"/>
<dbReference type="SUPFAM" id="SSF109604">
    <property type="entry name" value="HD-domain/PDEase-like"/>
    <property type="match status" value="1"/>
</dbReference>
<organism evidence="1">
    <name type="scientific">bioreactor metagenome</name>
    <dbReference type="NCBI Taxonomy" id="1076179"/>
    <lineage>
        <taxon>unclassified sequences</taxon>
        <taxon>metagenomes</taxon>
        <taxon>ecological metagenomes</taxon>
    </lineage>
</organism>
<dbReference type="Gene3D" id="1.10.3210.10">
    <property type="entry name" value="Hypothetical protein af1432"/>
    <property type="match status" value="1"/>
</dbReference>
<dbReference type="AlphaFoldDB" id="A0A644TT77"/>
<name>A0A644TT77_9ZZZZ</name>